<comment type="caution">
    <text evidence="1">The sequence shown here is derived from an EMBL/GenBank/DDBJ whole genome shotgun (WGS) entry which is preliminary data.</text>
</comment>
<dbReference type="AlphaFoldDB" id="A0A0F9B5Q6"/>
<dbReference type="EMBL" id="LAZR01039345">
    <property type="protein sequence ID" value="KKL17214.1"/>
    <property type="molecule type" value="Genomic_DNA"/>
</dbReference>
<gene>
    <name evidence="1" type="ORF">LCGC14_2487800</name>
</gene>
<organism evidence="1">
    <name type="scientific">marine sediment metagenome</name>
    <dbReference type="NCBI Taxonomy" id="412755"/>
    <lineage>
        <taxon>unclassified sequences</taxon>
        <taxon>metagenomes</taxon>
        <taxon>ecological metagenomes</taxon>
    </lineage>
</organism>
<proteinExistence type="predicted"/>
<feature type="non-terminal residue" evidence="1">
    <location>
        <position position="503"/>
    </location>
</feature>
<evidence type="ECO:0000313" key="1">
    <source>
        <dbReference type="EMBL" id="KKL17214.1"/>
    </source>
</evidence>
<protein>
    <submittedName>
        <fullName evidence="1">Uncharacterized protein</fullName>
    </submittedName>
</protein>
<reference evidence="1" key="1">
    <citation type="journal article" date="2015" name="Nature">
        <title>Complex archaea that bridge the gap between prokaryotes and eukaryotes.</title>
        <authorList>
            <person name="Spang A."/>
            <person name="Saw J.H."/>
            <person name="Jorgensen S.L."/>
            <person name="Zaremba-Niedzwiedzka K."/>
            <person name="Martijn J."/>
            <person name="Lind A.E."/>
            <person name="van Eijk R."/>
            <person name="Schleper C."/>
            <person name="Guy L."/>
            <person name="Ettema T.J."/>
        </authorList>
    </citation>
    <scope>NUCLEOTIDE SEQUENCE</scope>
</reference>
<feature type="non-terminal residue" evidence="1">
    <location>
        <position position="1"/>
    </location>
</feature>
<accession>A0A0F9B5Q6</accession>
<name>A0A0F9B5Q6_9ZZZZ</name>
<sequence>VDSATADNLIFSQFSGSSSFTGGDGIDITASVISHDTSGTADTAITTTDVMTFFDGGPSGALERRSWANILTDLDILTDAAGGNALTASEGILLTGNNLTLTIPSLTDGAAELVLADSLAVFDGASTLEYTFSDVVDDLNIPHGSALNATGGVYRIATDDGGDDYTVRTIVESTTARQQGAQVNNGNGVSGNPEIGVDIANLGAHSGNMVAGDQFIVDDTANNTRLTGQELADGVSTLLSLDSTRIDAGDGFTFVDTDATTDSVTIGVEDFDTSGSLAIAEFKHGAAQDLCGFVFTNGTDEVRIETQGQTNCDIRLIPGGTGSVLIGDAGAAVVQGDAGTDLTIKGGDASVPTDAGDLILEGGDGSTTLADGDVLIRPGNGATASTGKVCIQDEDEEDIACFFGTTGTDVNFFQFTSAITGVGPTLTSEGEADVDLTITAKGTGQIVLDGTTWPDAGVALDSILATNSVDVLTAVTSADDVDRVLQHTQGGNIEWVTASSIGG</sequence>